<proteinExistence type="predicted"/>
<evidence type="ECO:0000313" key="2">
    <source>
        <dbReference type="EMBL" id="KAG8066407.1"/>
    </source>
</evidence>
<feature type="chain" id="PRO_5035189097" evidence="1">
    <location>
        <begin position="20"/>
        <end position="149"/>
    </location>
</feature>
<reference evidence="2" key="2">
    <citation type="submission" date="2021-02" db="EMBL/GenBank/DDBJ databases">
        <authorList>
            <person name="Kimball J.A."/>
            <person name="Haas M.W."/>
            <person name="Macchietto M."/>
            <person name="Kono T."/>
            <person name="Duquette J."/>
            <person name="Shao M."/>
        </authorList>
    </citation>
    <scope>NUCLEOTIDE SEQUENCE</scope>
    <source>
        <tissue evidence="2">Fresh leaf tissue</tissue>
    </source>
</reference>
<reference evidence="2" key="1">
    <citation type="journal article" date="2021" name="bioRxiv">
        <title>Whole Genome Assembly and Annotation of Northern Wild Rice, Zizania palustris L., Supports a Whole Genome Duplication in the Zizania Genus.</title>
        <authorList>
            <person name="Haas M."/>
            <person name="Kono T."/>
            <person name="Macchietto M."/>
            <person name="Millas R."/>
            <person name="McGilp L."/>
            <person name="Shao M."/>
            <person name="Duquette J."/>
            <person name="Hirsch C.N."/>
            <person name="Kimball J."/>
        </authorList>
    </citation>
    <scope>NUCLEOTIDE SEQUENCE</scope>
    <source>
        <tissue evidence="2">Fresh leaf tissue</tissue>
    </source>
</reference>
<keyword evidence="1" id="KW-0732">Signal</keyword>
<feature type="signal peptide" evidence="1">
    <location>
        <begin position="1"/>
        <end position="19"/>
    </location>
</feature>
<evidence type="ECO:0000313" key="3">
    <source>
        <dbReference type="Proteomes" id="UP000729402"/>
    </source>
</evidence>
<organism evidence="2 3">
    <name type="scientific">Zizania palustris</name>
    <name type="common">Northern wild rice</name>
    <dbReference type="NCBI Taxonomy" id="103762"/>
    <lineage>
        <taxon>Eukaryota</taxon>
        <taxon>Viridiplantae</taxon>
        <taxon>Streptophyta</taxon>
        <taxon>Embryophyta</taxon>
        <taxon>Tracheophyta</taxon>
        <taxon>Spermatophyta</taxon>
        <taxon>Magnoliopsida</taxon>
        <taxon>Liliopsida</taxon>
        <taxon>Poales</taxon>
        <taxon>Poaceae</taxon>
        <taxon>BOP clade</taxon>
        <taxon>Oryzoideae</taxon>
        <taxon>Oryzeae</taxon>
        <taxon>Zizaniinae</taxon>
        <taxon>Zizania</taxon>
    </lineage>
</organism>
<keyword evidence="3" id="KW-1185">Reference proteome</keyword>
<protein>
    <submittedName>
        <fullName evidence="2">Uncharacterized protein</fullName>
    </submittedName>
</protein>
<gene>
    <name evidence="2" type="ORF">GUJ93_ZPchr0004g38367</name>
</gene>
<dbReference type="Proteomes" id="UP000729402">
    <property type="component" value="Unassembled WGS sequence"/>
</dbReference>
<dbReference type="AlphaFoldDB" id="A0A8J5VAL9"/>
<comment type="caution">
    <text evidence="2">The sequence shown here is derived from an EMBL/GenBank/DDBJ whole genome shotgun (WGS) entry which is preliminary data.</text>
</comment>
<accession>A0A8J5VAL9</accession>
<sequence>MAKTRRSLILCRMPTLSAAAPSASSSRSRMELLLWQQYEEAEPPFRLLGFWKESNLLRNGETQHWAVQTLVNENCYTSLNPSFSNHLWSKNQEASLEKEITSHGQVLIQTPRQGQVQINKRRAAAASTKIFLPTGVLHQANGNPICSLP</sequence>
<evidence type="ECO:0000256" key="1">
    <source>
        <dbReference type="SAM" id="SignalP"/>
    </source>
</evidence>
<dbReference type="EMBL" id="JAAALK010000285">
    <property type="protein sequence ID" value="KAG8066407.1"/>
    <property type="molecule type" value="Genomic_DNA"/>
</dbReference>
<name>A0A8J5VAL9_ZIZPA</name>